<sequence>MIQIVFFAILSIALSQSQVIKPQTIVQAHNYLRSSLNATACTTLGEIVWDTALEGQARALISNCSDDGSVHNRAMSAISSFTPFTQEQVLSAWLAEGQYYDADRNLCMIGHSCENYKQMISQNVTKIGCSQNLCAKPSSTQLIYSFACTYDFQPTKHDRPFEICKGNEKYKRFSYGSEQRRAIPIYETDPLASQQNSSFAFPKSSVPTAAPISS</sequence>
<feature type="chain" id="PRO_5005222837" description="SCP domain-containing protein" evidence="2">
    <location>
        <begin position="18"/>
        <end position="214"/>
    </location>
</feature>
<reference evidence="4" key="1">
    <citation type="submission" date="2015-04" db="EMBL/GenBank/DDBJ databases">
        <title>The genome sequence of the plant pathogenic Rhizarian Plasmodiophora brassicae reveals insights in its biotrophic life cycle and the origin of chitin synthesis.</title>
        <authorList>
            <person name="Schwelm A."/>
            <person name="Fogelqvist J."/>
            <person name="Knaust A."/>
            <person name="Julke S."/>
            <person name="Lilja T."/>
            <person name="Dhandapani V."/>
            <person name="Bonilla-Rosso G."/>
            <person name="Karlsson M."/>
            <person name="Shevchenko A."/>
            <person name="Choi S.R."/>
            <person name="Kim H.G."/>
            <person name="Park J.Y."/>
            <person name="Lim Y.P."/>
            <person name="Ludwig-Muller J."/>
            <person name="Dixelius C."/>
        </authorList>
    </citation>
    <scope>NUCLEOTIDE SEQUENCE</scope>
    <source>
        <tissue evidence="4">Potato root galls</tissue>
    </source>
</reference>
<accession>A0A0H5QMT8</accession>
<dbReference type="InterPro" id="IPR001283">
    <property type="entry name" value="CRISP-related"/>
</dbReference>
<dbReference type="PANTHER" id="PTHR10334">
    <property type="entry name" value="CYSTEINE-RICH SECRETORY PROTEIN-RELATED"/>
    <property type="match status" value="1"/>
</dbReference>
<evidence type="ECO:0000313" key="4">
    <source>
        <dbReference type="EMBL" id="CRZ03490.1"/>
    </source>
</evidence>
<feature type="non-terminal residue" evidence="4">
    <location>
        <position position="214"/>
    </location>
</feature>
<organism evidence="4">
    <name type="scientific">Spongospora subterranea</name>
    <dbReference type="NCBI Taxonomy" id="70186"/>
    <lineage>
        <taxon>Eukaryota</taxon>
        <taxon>Sar</taxon>
        <taxon>Rhizaria</taxon>
        <taxon>Endomyxa</taxon>
        <taxon>Phytomyxea</taxon>
        <taxon>Plasmodiophorida</taxon>
        <taxon>Plasmodiophoridae</taxon>
        <taxon>Spongospora</taxon>
    </lineage>
</organism>
<name>A0A0H5QMT8_9EUKA</name>
<keyword evidence="2" id="KW-0732">Signal</keyword>
<proteinExistence type="predicted"/>
<feature type="domain" description="SCP" evidence="3">
    <location>
        <begin position="20"/>
        <end position="154"/>
    </location>
</feature>
<protein>
    <recommendedName>
        <fullName evidence="3">SCP domain-containing protein</fullName>
    </recommendedName>
</protein>
<dbReference type="Pfam" id="PF00188">
    <property type="entry name" value="CAP"/>
    <property type="match status" value="1"/>
</dbReference>
<dbReference type="Gene3D" id="3.40.33.10">
    <property type="entry name" value="CAP"/>
    <property type="match status" value="1"/>
</dbReference>
<dbReference type="AlphaFoldDB" id="A0A0H5QMT8"/>
<dbReference type="EMBL" id="HACM01003048">
    <property type="protein sequence ID" value="CRZ03490.1"/>
    <property type="molecule type" value="Transcribed_RNA"/>
</dbReference>
<dbReference type="InterPro" id="IPR014044">
    <property type="entry name" value="CAP_dom"/>
</dbReference>
<evidence type="ECO:0000256" key="1">
    <source>
        <dbReference type="SAM" id="MobiDB-lite"/>
    </source>
</evidence>
<feature type="region of interest" description="Disordered" evidence="1">
    <location>
        <begin position="194"/>
        <end position="214"/>
    </location>
</feature>
<feature type="signal peptide" evidence="2">
    <location>
        <begin position="1"/>
        <end position="17"/>
    </location>
</feature>
<evidence type="ECO:0000256" key="2">
    <source>
        <dbReference type="SAM" id="SignalP"/>
    </source>
</evidence>
<evidence type="ECO:0000259" key="3">
    <source>
        <dbReference type="SMART" id="SM00198"/>
    </source>
</evidence>
<dbReference type="SMART" id="SM00198">
    <property type="entry name" value="SCP"/>
    <property type="match status" value="1"/>
</dbReference>
<dbReference type="SUPFAM" id="SSF55797">
    <property type="entry name" value="PR-1-like"/>
    <property type="match status" value="1"/>
</dbReference>
<dbReference type="InterPro" id="IPR035940">
    <property type="entry name" value="CAP_sf"/>
</dbReference>